<dbReference type="Proteomes" id="UP000002892">
    <property type="component" value="Chromosome"/>
</dbReference>
<dbReference type="KEGG" id="dai:Desaci_0901"/>
<keyword evidence="1" id="KW-0472">Membrane</keyword>
<dbReference type="AlphaFoldDB" id="I4D2C4"/>
<dbReference type="OrthoDB" id="9978669at2"/>
<dbReference type="EMBL" id="CP003639">
    <property type="protein sequence ID" value="AFM39948.1"/>
    <property type="molecule type" value="Genomic_DNA"/>
</dbReference>
<keyword evidence="1" id="KW-1133">Transmembrane helix</keyword>
<evidence type="ECO:0000313" key="2">
    <source>
        <dbReference type="EMBL" id="AFM39948.1"/>
    </source>
</evidence>
<keyword evidence="1" id="KW-0812">Transmembrane</keyword>
<feature type="transmembrane region" description="Helical" evidence="1">
    <location>
        <begin position="6"/>
        <end position="25"/>
    </location>
</feature>
<organism evidence="2 3">
    <name type="scientific">Desulfosporosinus acidiphilus (strain DSM 22704 / JCM 16185 / SJ4)</name>
    <dbReference type="NCBI Taxonomy" id="646529"/>
    <lineage>
        <taxon>Bacteria</taxon>
        <taxon>Bacillati</taxon>
        <taxon>Bacillota</taxon>
        <taxon>Clostridia</taxon>
        <taxon>Eubacteriales</taxon>
        <taxon>Desulfitobacteriaceae</taxon>
        <taxon>Desulfosporosinus</taxon>
    </lineage>
</organism>
<evidence type="ECO:0000256" key="1">
    <source>
        <dbReference type="SAM" id="Phobius"/>
    </source>
</evidence>
<sequence>MIKSAVEFLLLGLTSVLLFIVYERLRFNTGKEMLTEKMIRFLERIHQKTAPNYNDPEMRNYKLSEKVIVKEVYFQREIDS</sequence>
<dbReference type="HOGENOM" id="CLU_2583968_0_0_9"/>
<proteinExistence type="predicted"/>
<reference evidence="2 3" key="1">
    <citation type="journal article" date="2012" name="J. Bacteriol.">
        <title>Complete genome sequences of Desulfosporosinus orientis DSM765T, Desulfosporosinus youngiae DSM17734T, Desulfosporosinus meridiei DSM13257T, and Desulfosporosinus acidiphilus DSM22704T.</title>
        <authorList>
            <person name="Pester M."/>
            <person name="Brambilla E."/>
            <person name="Alazard D."/>
            <person name="Rattei T."/>
            <person name="Weinmaier T."/>
            <person name="Han J."/>
            <person name="Lucas S."/>
            <person name="Lapidus A."/>
            <person name="Cheng J.F."/>
            <person name="Goodwin L."/>
            <person name="Pitluck S."/>
            <person name="Peters L."/>
            <person name="Ovchinnikova G."/>
            <person name="Teshima H."/>
            <person name="Detter J.C."/>
            <person name="Han C.S."/>
            <person name="Tapia R."/>
            <person name="Land M.L."/>
            <person name="Hauser L."/>
            <person name="Kyrpides N.C."/>
            <person name="Ivanova N.N."/>
            <person name="Pagani I."/>
            <person name="Huntmann M."/>
            <person name="Wei C.L."/>
            <person name="Davenport K.W."/>
            <person name="Daligault H."/>
            <person name="Chain P.S."/>
            <person name="Chen A."/>
            <person name="Mavromatis K."/>
            <person name="Markowitz V."/>
            <person name="Szeto E."/>
            <person name="Mikhailova N."/>
            <person name="Pati A."/>
            <person name="Wagner M."/>
            <person name="Woyke T."/>
            <person name="Ollivier B."/>
            <person name="Klenk H.P."/>
            <person name="Spring S."/>
            <person name="Loy A."/>
        </authorList>
    </citation>
    <scope>NUCLEOTIDE SEQUENCE [LARGE SCALE GENOMIC DNA]</scope>
    <source>
        <strain evidence="3">DSM 22704 / JCM 16185 / SJ4</strain>
    </source>
</reference>
<accession>I4D2C4</accession>
<evidence type="ECO:0000313" key="3">
    <source>
        <dbReference type="Proteomes" id="UP000002892"/>
    </source>
</evidence>
<protein>
    <submittedName>
        <fullName evidence="2">Uncharacterized protein</fullName>
    </submittedName>
</protein>
<dbReference type="RefSeq" id="WP_014825959.1">
    <property type="nucleotide sequence ID" value="NC_018068.1"/>
</dbReference>
<gene>
    <name evidence="2" type="ordered locus">Desaci_0901</name>
</gene>
<name>I4D2C4_DESAJ</name>
<keyword evidence="3" id="KW-1185">Reference proteome</keyword>